<sequence>MLAALMVSPNNICMTVEVTGVRPEGHNSHYSGRCTLRSHVAVSGHSEPEGRNGTLEDNSRPTVLRTVGWRWISRRHGGEGIFEGPHGDILSLGRGEGEGGVWEGEGGAGEGGGWHWRGRGGLRWGGRRGRRLGGRGDGGAGDGGERVVVAGRGEGGAREEGERRRWGGSGGVALGMEGR</sequence>
<evidence type="ECO:0000256" key="1">
    <source>
        <dbReference type="SAM" id="MobiDB-lite"/>
    </source>
</evidence>
<reference evidence="2" key="2">
    <citation type="submission" date="2021-02" db="EMBL/GenBank/DDBJ databases">
        <authorList>
            <person name="Kimball J.A."/>
            <person name="Haas M.W."/>
            <person name="Macchietto M."/>
            <person name="Kono T."/>
            <person name="Duquette J."/>
            <person name="Shao M."/>
        </authorList>
    </citation>
    <scope>NUCLEOTIDE SEQUENCE</scope>
    <source>
        <tissue evidence="2">Fresh leaf tissue</tissue>
    </source>
</reference>
<organism evidence="2 3">
    <name type="scientific">Zizania palustris</name>
    <name type="common">Northern wild rice</name>
    <dbReference type="NCBI Taxonomy" id="103762"/>
    <lineage>
        <taxon>Eukaryota</taxon>
        <taxon>Viridiplantae</taxon>
        <taxon>Streptophyta</taxon>
        <taxon>Embryophyta</taxon>
        <taxon>Tracheophyta</taxon>
        <taxon>Spermatophyta</taxon>
        <taxon>Magnoliopsida</taxon>
        <taxon>Liliopsida</taxon>
        <taxon>Poales</taxon>
        <taxon>Poaceae</taxon>
        <taxon>BOP clade</taxon>
        <taxon>Oryzoideae</taxon>
        <taxon>Oryzeae</taxon>
        <taxon>Zizaniinae</taxon>
        <taxon>Zizania</taxon>
    </lineage>
</organism>
<proteinExistence type="predicted"/>
<evidence type="ECO:0000313" key="3">
    <source>
        <dbReference type="Proteomes" id="UP000729402"/>
    </source>
</evidence>
<gene>
    <name evidence="2" type="ORF">GUJ93_ZPchr0009g1730</name>
</gene>
<evidence type="ECO:0000313" key="2">
    <source>
        <dbReference type="EMBL" id="KAG8048498.1"/>
    </source>
</evidence>
<dbReference type="EMBL" id="JAAALK010000289">
    <property type="protein sequence ID" value="KAG8048498.1"/>
    <property type="molecule type" value="Genomic_DNA"/>
</dbReference>
<protein>
    <submittedName>
        <fullName evidence="2">Uncharacterized protein</fullName>
    </submittedName>
</protein>
<feature type="region of interest" description="Disordered" evidence="1">
    <location>
        <begin position="127"/>
        <end position="179"/>
    </location>
</feature>
<keyword evidence="3" id="KW-1185">Reference proteome</keyword>
<dbReference type="Proteomes" id="UP000729402">
    <property type="component" value="Unassembled WGS sequence"/>
</dbReference>
<dbReference type="AlphaFoldDB" id="A0A8J5VIE0"/>
<reference evidence="2" key="1">
    <citation type="journal article" date="2021" name="bioRxiv">
        <title>Whole Genome Assembly and Annotation of Northern Wild Rice, Zizania palustris L., Supports a Whole Genome Duplication in the Zizania Genus.</title>
        <authorList>
            <person name="Haas M."/>
            <person name="Kono T."/>
            <person name="Macchietto M."/>
            <person name="Millas R."/>
            <person name="McGilp L."/>
            <person name="Shao M."/>
            <person name="Duquette J."/>
            <person name="Hirsch C.N."/>
            <person name="Kimball J."/>
        </authorList>
    </citation>
    <scope>NUCLEOTIDE SEQUENCE</scope>
    <source>
        <tissue evidence="2">Fresh leaf tissue</tissue>
    </source>
</reference>
<accession>A0A8J5VIE0</accession>
<feature type="compositionally biased region" description="Basic and acidic residues" evidence="1">
    <location>
        <begin position="155"/>
        <end position="165"/>
    </location>
</feature>
<name>A0A8J5VIE0_ZIZPA</name>
<comment type="caution">
    <text evidence="2">The sequence shown here is derived from an EMBL/GenBank/DDBJ whole genome shotgun (WGS) entry which is preliminary data.</text>
</comment>